<dbReference type="InterPro" id="IPR015819">
    <property type="entry name" value="Lipid_transp_b-sht_shell"/>
</dbReference>
<dbReference type="GO" id="GO:0005319">
    <property type="term" value="F:lipid transporter activity"/>
    <property type="evidence" value="ECO:0007669"/>
    <property type="project" value="InterPro"/>
</dbReference>
<dbReference type="PROSITE" id="PS51257">
    <property type="entry name" value="PROKAR_LIPOPROTEIN"/>
    <property type="match status" value="1"/>
</dbReference>
<protein>
    <recommendedName>
        <fullName evidence="6">Vitellogenin domain-containing protein</fullName>
    </recommendedName>
</protein>
<feature type="signal peptide" evidence="5">
    <location>
        <begin position="1"/>
        <end position="17"/>
    </location>
</feature>
<evidence type="ECO:0000313" key="8">
    <source>
        <dbReference type="Proteomes" id="UP000015104"/>
    </source>
</evidence>
<feature type="domain" description="Vitellogenin" evidence="6">
    <location>
        <begin position="27"/>
        <end position="1295"/>
    </location>
</feature>
<dbReference type="SMART" id="SM00638">
    <property type="entry name" value="LPD_N"/>
    <property type="match status" value="1"/>
</dbReference>
<dbReference type="PANTHER" id="PTHR23345">
    <property type="entry name" value="VITELLOGENIN-RELATED"/>
    <property type="match status" value="1"/>
</dbReference>
<feature type="compositionally biased region" description="Low complexity" evidence="4">
    <location>
        <begin position="778"/>
        <end position="797"/>
    </location>
</feature>
<dbReference type="InterPro" id="IPR050733">
    <property type="entry name" value="Vitellogenin/Apolipophorin"/>
</dbReference>
<keyword evidence="1 5" id="KW-0732">Signal</keyword>
<dbReference type="eggNOG" id="KOG4338">
    <property type="taxonomic scope" value="Eukaryota"/>
</dbReference>
<dbReference type="HOGENOM" id="CLU_337903_0_0_1"/>
<feature type="region of interest" description="Disordered" evidence="4">
    <location>
        <begin position="770"/>
        <end position="798"/>
    </location>
</feature>
<dbReference type="InterPro" id="IPR015816">
    <property type="entry name" value="Vitellinogen_b-sht_N"/>
</dbReference>
<dbReference type="Proteomes" id="UP000015104">
    <property type="component" value="Unassembled WGS sequence"/>
</dbReference>
<evidence type="ECO:0000256" key="2">
    <source>
        <dbReference type="ARBA" id="ARBA00022761"/>
    </source>
</evidence>
<reference evidence="8" key="1">
    <citation type="submission" date="2011-08" db="EMBL/GenBank/DDBJ databases">
        <authorList>
            <person name="Rombauts S."/>
        </authorList>
    </citation>
    <scope>NUCLEOTIDE SEQUENCE</scope>
    <source>
        <strain evidence="8">London</strain>
    </source>
</reference>
<dbReference type="Pfam" id="PF01347">
    <property type="entry name" value="Vitellogenin_N"/>
    <property type="match status" value="1"/>
</dbReference>
<evidence type="ECO:0000313" key="7">
    <source>
        <dbReference type="EnsemblMetazoa" id="tetur43g00080.1"/>
    </source>
</evidence>
<name>T1L541_TETUR</name>
<accession>T1L541</accession>
<organism evidence="7 8">
    <name type="scientific">Tetranychus urticae</name>
    <name type="common">Two-spotted spider mite</name>
    <dbReference type="NCBI Taxonomy" id="32264"/>
    <lineage>
        <taxon>Eukaryota</taxon>
        <taxon>Metazoa</taxon>
        <taxon>Ecdysozoa</taxon>
        <taxon>Arthropoda</taxon>
        <taxon>Chelicerata</taxon>
        <taxon>Arachnida</taxon>
        <taxon>Acari</taxon>
        <taxon>Acariformes</taxon>
        <taxon>Trombidiformes</taxon>
        <taxon>Prostigmata</taxon>
        <taxon>Eleutherengona</taxon>
        <taxon>Raphignathae</taxon>
        <taxon>Tetranychoidea</taxon>
        <taxon>Tetranychidae</taxon>
        <taxon>Tetranychus</taxon>
    </lineage>
</organism>
<dbReference type="Gene3D" id="2.30.230.10">
    <property type="entry name" value="Lipovitellin, beta-sheet shell regions, chain A"/>
    <property type="match status" value="1"/>
</dbReference>
<dbReference type="SUPFAM" id="SSF56968">
    <property type="entry name" value="Lipovitellin-phosvitin complex, beta-sheet shell regions"/>
    <property type="match status" value="1"/>
</dbReference>
<keyword evidence="2" id="KW-0758">Storage protein</keyword>
<dbReference type="PROSITE" id="PS51211">
    <property type="entry name" value="VITELLOGENIN"/>
    <property type="match status" value="1"/>
</dbReference>
<dbReference type="EMBL" id="CAEY01001221">
    <property type="status" value="NOT_ANNOTATED_CDS"/>
    <property type="molecule type" value="Genomic_DNA"/>
</dbReference>
<evidence type="ECO:0000256" key="1">
    <source>
        <dbReference type="ARBA" id="ARBA00022729"/>
    </source>
</evidence>
<dbReference type="EnsemblMetazoa" id="tetur43g00080.1">
    <property type="protein sequence ID" value="tetur43g00080.1"/>
    <property type="gene ID" value="tetur43g00080"/>
</dbReference>
<proteinExistence type="predicted"/>
<evidence type="ECO:0000259" key="6">
    <source>
        <dbReference type="PROSITE" id="PS51211"/>
    </source>
</evidence>
<comment type="caution">
    <text evidence="3">Lacks conserved residue(s) required for the propagation of feature annotation.</text>
</comment>
<dbReference type="PANTHER" id="PTHR23345:SF15">
    <property type="entry name" value="VITELLOGENIN 1-RELATED"/>
    <property type="match status" value="1"/>
</dbReference>
<feature type="chain" id="PRO_5007729173" description="Vitellogenin domain-containing protein" evidence="5">
    <location>
        <begin position="18"/>
        <end position="1326"/>
    </location>
</feature>
<evidence type="ECO:0000256" key="5">
    <source>
        <dbReference type="SAM" id="SignalP"/>
    </source>
</evidence>
<evidence type="ECO:0000256" key="4">
    <source>
        <dbReference type="SAM" id="MobiDB-lite"/>
    </source>
</evidence>
<evidence type="ECO:0000256" key="3">
    <source>
        <dbReference type="PROSITE-ProRule" id="PRU00557"/>
    </source>
</evidence>
<sequence>MKIFLSILALLVVSACAGQLKPKPLEFEENKRYVYEYIGSVVTGIPSSSSLYSGTRLQANVEISHIVSENGVHLNAMRLANISFTQVLDEITNPDDVHFGDLDKENSEKKELLELTVQYHVNDVTKHFEWVEVDKMDEPWSLNIKKAIIEMFLVDIAGKQLKMNHNHEHDLTKHSRDEVHQSFDVYEPTLKGECETMYQVINALPETVSGLPGSEQFYWKVIKTRNYQNCNNASELTRHNWARNCAAHCKKAPILDKFKINNYYAGEKSECSCDTQDPLDQQSTSTYSIECMENPYILNAESNSKVIFDNHGTRFISYTNQTLRFVRISGAPLDLINENNAIRVSNLAFNLYPYAGSFASVYTHEIPIYNLLVPMPPRNYVARFRLREFTYNLLTQVAETIIGKMNRLIRLDIKKYKKLVAMTLNHQSSWINRRNSKMNISFYILLLFVASTCASKLQPKPLGLKETKRYVNEYSSIDASGIHSSLDSTTQLKTKVVPLPIASFIRKTRSLRSPYLRTLVFRRDNEICFSKYPKLVCKQGETATKTETKEIDLVCFGKNQHPLYEKLITEVDSRVITELASLDRTETYAYNSPTEKSKMNISFYILLLFIVSTYAGKLQAKPLELKEAKEHVDSGIDVTGIQSTVNSANLMETRSTRNPSYRTLVIQRERWICFSKFPVYMCDPKEKALQTETRQVDLICLAKDSQPFVQHRSNEFEKHVITEVMDLAKTETYTHSSPSKKSKMNISFYILLLFVVSTYAGKLQPKLPKLKEPKRPVNSNIGASGIQSSSSVGSANVRKTRSITDPGFRTLVIQRERENCFSKFPVRMCADNENASQTESQQVDLVCLDKSSDPLAILLVKEAKKRMLSEFMGRDKTETYTYDSPTKCRLKETKRYVDSGIGASGIQSSSSVNSANQSHLRTLLIKRAREICFSQFPLMMCEQGANASKTESKTVGLVCLDVYANPFAQLWASQVEKRIITEVMDLEKTETYTYDSPTKCKYKKLMAMTLNHQTSWINRGKSKMNISFYILLLFVVSTCASKLQPKPLGLKETKRYVNEYSSIDASGIQSSLDSTTQLKTKVVPLPIASFIRKTRSLRSPYLRTLVFRRENEICFSKYPKLVCKQGETATKTETKEIDLVCFGKNQHPLYEKLITEVDSRVITELASLDRTETYTYNSPTECNLFGNVFGRSKRTVQGSNSDRAEGSSDDVDKNMIASTVNPIYPRFPGNFNPSTGPDFKTSVRTKTMERQLSSNYSPIDGIPFVNGPTLKSSYGGINQSINLDDCFHTIDKIGVFLSTPSLSNCDLYLEKQFLVQYHEPQAISSY</sequence>
<reference evidence="7" key="2">
    <citation type="submission" date="2015-06" db="UniProtKB">
        <authorList>
            <consortium name="EnsemblMetazoa"/>
        </authorList>
    </citation>
    <scope>IDENTIFICATION</scope>
</reference>
<dbReference type="InterPro" id="IPR001747">
    <property type="entry name" value="Vitellogenin_N"/>
</dbReference>
<dbReference type="STRING" id="32264.T1L541"/>
<dbReference type="EMBL" id="CAEY01001220">
    <property type="status" value="NOT_ANNOTATED_CDS"/>
    <property type="molecule type" value="Genomic_DNA"/>
</dbReference>
<keyword evidence="8" id="KW-1185">Reference proteome</keyword>